<gene>
    <name evidence="4" type="ORF">JF888_01690</name>
</gene>
<organism evidence="4 5">
    <name type="scientific">Candidatus Dormiibacter inghamiae</name>
    <dbReference type="NCBI Taxonomy" id="3127013"/>
    <lineage>
        <taxon>Bacteria</taxon>
        <taxon>Bacillati</taxon>
        <taxon>Candidatus Dormiibacterota</taxon>
        <taxon>Candidatus Dormibacteria</taxon>
        <taxon>Candidatus Dormibacterales</taxon>
        <taxon>Candidatus Dormibacteraceae</taxon>
        <taxon>Candidatus Dormiibacter</taxon>
    </lineage>
</organism>
<dbReference type="InterPro" id="IPR001375">
    <property type="entry name" value="Peptidase_S9_cat"/>
</dbReference>
<accession>A0A934KAP2</accession>
<dbReference type="Pfam" id="PF07676">
    <property type="entry name" value="PD40"/>
    <property type="match status" value="1"/>
</dbReference>
<dbReference type="InterPro" id="IPR011659">
    <property type="entry name" value="WD40"/>
</dbReference>
<dbReference type="Proteomes" id="UP000620075">
    <property type="component" value="Unassembled WGS sequence"/>
</dbReference>
<dbReference type="InterPro" id="IPR011042">
    <property type="entry name" value="6-blade_b-propeller_TolB-like"/>
</dbReference>
<dbReference type="Pfam" id="PF00326">
    <property type="entry name" value="Peptidase_S9"/>
    <property type="match status" value="1"/>
</dbReference>
<comment type="caution">
    <text evidence="4">The sequence shown here is derived from an EMBL/GenBank/DDBJ whole genome shotgun (WGS) entry which is preliminary data.</text>
</comment>
<dbReference type="GO" id="GO:0004252">
    <property type="term" value="F:serine-type endopeptidase activity"/>
    <property type="evidence" value="ECO:0007669"/>
    <property type="project" value="TreeGrafter"/>
</dbReference>
<keyword evidence="1" id="KW-0378">Hydrolase</keyword>
<keyword evidence="2" id="KW-0720">Serine protease</keyword>
<dbReference type="GO" id="GO:0006508">
    <property type="term" value="P:proteolysis"/>
    <property type="evidence" value="ECO:0007669"/>
    <property type="project" value="InterPro"/>
</dbReference>
<dbReference type="RefSeq" id="WP_338176287.1">
    <property type="nucleotide sequence ID" value="NZ_JAEKNQ010000010.1"/>
</dbReference>
<protein>
    <submittedName>
        <fullName evidence="4">S9 family peptidase</fullName>
    </submittedName>
</protein>
<dbReference type="EMBL" id="JAEKNQ010000010">
    <property type="protein sequence ID" value="MBJ7601904.1"/>
    <property type="molecule type" value="Genomic_DNA"/>
</dbReference>
<dbReference type="InterPro" id="IPR029058">
    <property type="entry name" value="AB_hydrolase_fold"/>
</dbReference>
<evidence type="ECO:0000313" key="4">
    <source>
        <dbReference type="EMBL" id="MBJ7601904.1"/>
    </source>
</evidence>
<proteinExistence type="predicted"/>
<dbReference type="Gene3D" id="2.120.10.30">
    <property type="entry name" value="TolB, C-terminal domain"/>
    <property type="match status" value="2"/>
</dbReference>
<keyword evidence="2" id="KW-0645">Protease</keyword>
<dbReference type="PANTHER" id="PTHR42776:SF27">
    <property type="entry name" value="DIPEPTIDYL PEPTIDASE FAMILY MEMBER 6"/>
    <property type="match status" value="1"/>
</dbReference>
<evidence type="ECO:0000256" key="2">
    <source>
        <dbReference type="ARBA" id="ARBA00022825"/>
    </source>
</evidence>
<dbReference type="SUPFAM" id="SSF82171">
    <property type="entry name" value="DPP6 N-terminal domain-like"/>
    <property type="match status" value="1"/>
</dbReference>
<evidence type="ECO:0000259" key="3">
    <source>
        <dbReference type="Pfam" id="PF00326"/>
    </source>
</evidence>
<evidence type="ECO:0000256" key="1">
    <source>
        <dbReference type="ARBA" id="ARBA00022801"/>
    </source>
</evidence>
<dbReference type="PANTHER" id="PTHR42776">
    <property type="entry name" value="SERINE PEPTIDASE S9 FAMILY MEMBER"/>
    <property type="match status" value="1"/>
</dbReference>
<sequence length="675" mass="74350">MPAEPLRPEDLHHFRWIDHPRLDALGSRVAYQLSWADADLQDYQGAVIVRDLGSGSELTLAGSGDRDRFPEWSPDGCQLTFSGRSDRLDQLYLADLTAGSSQRLTDLPFGVRQVRWSPDGSRLAFLAPVLEDLDAVVPDSRPAPEEPRPPVARVIRRLDDKHDGHGFNDGRYVHLFVMGAKPEAAPEQLTSGHWSVESFDWSPDGRALACTGNAEPNADLGREAHLYRVGLDGSRRQLVGGMKASTCAWSPDGALIAFLAPLGEGAGRHERVWVVSAEGGEPRCLTAEFDRACDGGVLSDIRAGHEARLIWSWAANRLRFLASGPGCAEIWSVDLYGQTQREAAASGRAVYEFDSSGDDLLALCAMDPRSPGELSLCRGGAERRLTDCNPWLGERWLAEPKRLAFEAQDGWDFEGWLLQPREGTPQPCPLVLQIHGGPHAQYGWSFFHEFQVLAGAGLAVLYLNPRGSDGYGEAFKRAVVGDWAGRDALDLIVALDQALAAEPSLDGHRLGVAGGSYGGYMTNWLIGQTPRFRAAVAMRSICNLVSDYAQSEIVAWHQQEVGAPPWPDPEALWRRSPIRRVNDIQTPLLLLHGEMDLRCPISQADEMFGALRLLGKRVELVRFPGESHDLSRSGRPDRRVERLRRITGWFQEHLKGSPRLTEAAAGPAQRLRSDS</sequence>
<dbReference type="Gene3D" id="3.40.50.1820">
    <property type="entry name" value="alpha/beta hydrolase"/>
    <property type="match status" value="1"/>
</dbReference>
<name>A0A934KAP2_9BACT</name>
<reference evidence="4 5" key="1">
    <citation type="submission" date="2020-10" db="EMBL/GenBank/DDBJ databases">
        <title>Ca. Dormibacterota MAGs.</title>
        <authorList>
            <person name="Montgomery K."/>
        </authorList>
    </citation>
    <scope>NUCLEOTIDE SEQUENCE [LARGE SCALE GENOMIC DNA]</scope>
    <source>
        <strain evidence="4">SC8811_S16_3</strain>
    </source>
</reference>
<dbReference type="SUPFAM" id="SSF53474">
    <property type="entry name" value="alpha/beta-Hydrolases"/>
    <property type="match status" value="1"/>
</dbReference>
<dbReference type="AlphaFoldDB" id="A0A934KAP2"/>
<evidence type="ECO:0000313" key="5">
    <source>
        <dbReference type="Proteomes" id="UP000620075"/>
    </source>
</evidence>
<feature type="domain" description="Peptidase S9 prolyl oligopeptidase catalytic" evidence="3">
    <location>
        <begin position="444"/>
        <end position="656"/>
    </location>
</feature>